<protein>
    <recommendedName>
        <fullName evidence="11">DNA mismatch repair protein</fullName>
    </recommendedName>
</protein>
<dbReference type="InterPro" id="IPR017261">
    <property type="entry name" value="DNA_mismatch_repair_MutS/MSH"/>
</dbReference>
<feature type="compositionally biased region" description="Polar residues" evidence="13">
    <location>
        <begin position="24"/>
        <end position="34"/>
    </location>
</feature>
<reference evidence="15" key="1">
    <citation type="journal article" date="2021" name="Open Biol.">
        <title>Shared evolutionary footprints suggest mitochondrial oxidative damage underlies multiple complex I losses in fungi.</title>
        <authorList>
            <person name="Schikora-Tamarit M.A."/>
            <person name="Marcet-Houben M."/>
            <person name="Nosek J."/>
            <person name="Gabaldon T."/>
        </authorList>
    </citation>
    <scope>NUCLEOTIDE SEQUENCE</scope>
    <source>
        <strain evidence="15">NCAIM Y.01608</strain>
    </source>
</reference>
<dbReference type="FunFam" id="3.40.1170.10:FF:000002">
    <property type="entry name" value="DNA mismatch repair protein"/>
    <property type="match status" value="1"/>
</dbReference>
<dbReference type="Gene3D" id="3.30.420.110">
    <property type="entry name" value="MutS, connector domain"/>
    <property type="match status" value="1"/>
</dbReference>
<comment type="subcellular location">
    <subcellularLocation>
        <location evidence="1">Nucleus</location>
    </subcellularLocation>
</comment>
<accession>A0A9P8P193</accession>
<dbReference type="GO" id="GO:0030983">
    <property type="term" value="F:mismatched DNA binding"/>
    <property type="evidence" value="ECO:0007669"/>
    <property type="project" value="UniProtKB-UniRule"/>
</dbReference>
<comment type="similarity">
    <text evidence="2 11 12">Belongs to the DNA mismatch repair MutS family.</text>
</comment>
<reference evidence="15" key="2">
    <citation type="submission" date="2021-01" db="EMBL/GenBank/DDBJ databases">
        <authorList>
            <person name="Schikora-Tamarit M.A."/>
        </authorList>
    </citation>
    <scope>NUCLEOTIDE SEQUENCE</scope>
    <source>
        <strain evidence="15">NCAIM Y.01608</strain>
    </source>
</reference>
<dbReference type="SUPFAM" id="SSF48334">
    <property type="entry name" value="DNA repair protein MutS, domain III"/>
    <property type="match status" value="1"/>
</dbReference>
<dbReference type="GO" id="GO:0032301">
    <property type="term" value="C:MutSalpha complex"/>
    <property type="evidence" value="ECO:0007669"/>
    <property type="project" value="TreeGrafter"/>
</dbReference>
<sequence>MTSSAEDRVSNKLANKTAMKGGPKSTSKYKQSSLLAFFNAKPTQHKSSKESDAKSPPIITPQNSSPVRGEEAKEVKSGAVIDDKENKAPQNLAPTIPESPELFEPRTPSSVNRNSVPNASQSPLMKSRRAKKISYIEDSAEETDSDISVPRTKRRKMIADDDEDDDYKLESDNASADDDYFIPDTENIADELNGDDSPGEMDEEGNNHVSSKPAKTSPKSTDAGTSMSAFKFESNCSYIAADKSKISTKRQARKQTPQSKFAKENEERYQWLVHIKDADGRSESDPDYDPRTLYIPKSAWAKFTAFEKQYWEIKSKMWDSIVFFKKGKFFELYEKDADIGHQKFDLKLAGTGRANMRLAGIPEMSFDYWAKKFIDEGYKVAKVDQKESLLAKEIREKNANTKDDKVIKRELSCVLTCGTLTDEGMLSDEMSRYCLSLKEVTNNDNSKTFGVCFVDTATGKIQLTQFDDDVDCNKLETLLAQVQPMEVLIEKSRVSQLVLRMLKFNSQPHATFNFLKPADEFWTSDIAFEQLTRGKYFEANDLDDLSNYPNILVEYYESNKNVGFSAFGALLWYLKSLKLDTALISMGNIEQYDPYKTSFSDSCMRLDGVTLQNLEIFSNSFDQSDKGTLFKLLNRAVSPFGKRTFKSWVTHPLMSRKTIESRLDSVEILMRDGDLKHLLESKLGKLPDLERLLARIHSGNLKVKDFARCVTGFECIVSLVKILKSTYSEGTQRLGGELGKILDSFPHELPECVSNWSNAFDRVLAVNDGILVPEPGVEPEFDESNLKIKELEKELERILSRYRREFKCQEMCYKDSGKEIYLIEVPSKAISRIPKDWQQMAATSKCKRYWSAEVKKLVRKLMEARELHKIIGESLQARMYGRFMNDYPIWSSAIKAVAQLDCILSLARASESLGTPSCRPEFIDSASAQIEFQELRHPCFIPGGITGTKDFIPNDISLGIDQKDHIGLLTGANAAGKSTVLRMTCVATIMAQIGCFVPAKSAKMTPVDTIMTRLGANDNIMQGKSTFYVELSETKKILESCTPRSLIILDELGRGGSSSDGFAIAEAVLHHIATHVQSIGFFATHYATLGNSFINHPRVKPLRMGIIVDENSRNITFLYKLESGRSSGSFGMHVAAMCGVPRSIVDNAEQAAEKWEHTSKLKKRNLDADLVPLGFQSDVSWILNSKSVRDDTIATYTDQMKLTALSSMFHMIESL</sequence>
<dbReference type="PANTHER" id="PTHR11361:SF148">
    <property type="entry name" value="DNA MISMATCH REPAIR PROTEIN MSH6"/>
    <property type="match status" value="1"/>
</dbReference>
<dbReference type="InterPro" id="IPR007860">
    <property type="entry name" value="DNA_mmatch_repair_MutS_con_dom"/>
</dbReference>
<evidence type="ECO:0000256" key="11">
    <source>
        <dbReference type="PIRNR" id="PIRNR037677"/>
    </source>
</evidence>
<name>A0A9P8P193_9ASCO</name>
<dbReference type="Pfam" id="PF05190">
    <property type="entry name" value="MutS_IV"/>
    <property type="match status" value="1"/>
</dbReference>
<dbReference type="Gene3D" id="3.40.50.300">
    <property type="entry name" value="P-loop containing nucleotide triphosphate hydrolases"/>
    <property type="match status" value="1"/>
</dbReference>
<dbReference type="InterPro" id="IPR007861">
    <property type="entry name" value="DNA_mismatch_repair_MutS_clamp"/>
</dbReference>
<evidence type="ECO:0000313" key="16">
    <source>
        <dbReference type="Proteomes" id="UP000788993"/>
    </source>
</evidence>
<dbReference type="Pfam" id="PF05188">
    <property type="entry name" value="MutS_II"/>
    <property type="match status" value="1"/>
</dbReference>
<feature type="domain" description="DNA mismatch repair proteins mutS family" evidence="14">
    <location>
        <begin position="1045"/>
        <end position="1061"/>
    </location>
</feature>
<evidence type="ECO:0000256" key="8">
    <source>
        <dbReference type="ARBA" id="ARBA00023242"/>
    </source>
</evidence>
<dbReference type="InterPro" id="IPR036187">
    <property type="entry name" value="DNA_mismatch_repair_MutS_sf"/>
</dbReference>
<evidence type="ECO:0000256" key="5">
    <source>
        <dbReference type="ARBA" id="ARBA00022840"/>
    </source>
</evidence>
<keyword evidence="16" id="KW-1185">Reference proteome</keyword>
<dbReference type="FunFam" id="3.40.50.300:FF:000771">
    <property type="entry name" value="DNA mismatch repair protein"/>
    <property type="match status" value="1"/>
</dbReference>
<keyword evidence="5 11" id="KW-0067">ATP-binding</keyword>
<keyword evidence="3 11" id="KW-0547">Nucleotide-binding</keyword>
<dbReference type="SUPFAM" id="SSF53150">
    <property type="entry name" value="DNA repair protein MutS, domain II"/>
    <property type="match status" value="1"/>
</dbReference>
<dbReference type="NCBIfam" id="NF003810">
    <property type="entry name" value="PRK05399.1"/>
    <property type="match status" value="1"/>
</dbReference>
<dbReference type="InterPro" id="IPR000432">
    <property type="entry name" value="DNA_mismatch_repair_MutS_C"/>
</dbReference>
<comment type="function">
    <text evidence="9">Component of the post-replicative DNA mismatch repair system (MMR). Heterodimerizes with MSH2 to form MutS beta, which binds to DNA mismatches thereby initiating DNA repair. MSH3 provides substrate-binding and substrate specificity to the complex. When bound, the MutS beta heterodimer bends the DNA helix and shields approximately 20 base pairs. Acts mainly to repair insertion-deletion loops (IDLs) from 2 to 13 nucleotides in size, but can also repair base-base and single insertion-deletion mismatches that occur during replication. After mismatch binding, forms a ternary complex with the MutL alpha heterodimer, which is thought to be responsible for directing the downstream MMR events, including strand discrimination, excision, and resynthesis. ATP binding and hydrolysis play a pivotal role in mismatch repair functions.</text>
</comment>
<dbReference type="GO" id="GO:0016887">
    <property type="term" value="F:ATP hydrolysis activity"/>
    <property type="evidence" value="ECO:0007669"/>
    <property type="project" value="UniProtKB-ARBA"/>
</dbReference>
<dbReference type="SMART" id="SM00534">
    <property type="entry name" value="MUTSac"/>
    <property type="match status" value="1"/>
</dbReference>
<dbReference type="SUPFAM" id="SSF55271">
    <property type="entry name" value="DNA repair protein MutS, domain I"/>
    <property type="match status" value="1"/>
</dbReference>
<proteinExistence type="inferred from homology"/>
<evidence type="ECO:0000256" key="2">
    <source>
        <dbReference type="ARBA" id="ARBA00006271"/>
    </source>
</evidence>
<dbReference type="SUPFAM" id="SSF52540">
    <property type="entry name" value="P-loop containing nucleoside triphosphate hydrolases"/>
    <property type="match status" value="1"/>
</dbReference>
<feature type="compositionally biased region" description="Basic and acidic residues" evidence="13">
    <location>
        <begin position="1"/>
        <end position="10"/>
    </location>
</feature>
<dbReference type="GO" id="GO:0140664">
    <property type="term" value="F:ATP-dependent DNA damage sensor activity"/>
    <property type="evidence" value="ECO:0007669"/>
    <property type="project" value="InterPro"/>
</dbReference>
<evidence type="ECO:0000256" key="9">
    <source>
        <dbReference type="ARBA" id="ARBA00025373"/>
    </source>
</evidence>
<dbReference type="SMART" id="SM00533">
    <property type="entry name" value="MUTSd"/>
    <property type="match status" value="1"/>
</dbReference>
<organism evidence="15 16">
    <name type="scientific">Ogataea polymorpha</name>
    <dbReference type="NCBI Taxonomy" id="460523"/>
    <lineage>
        <taxon>Eukaryota</taxon>
        <taxon>Fungi</taxon>
        <taxon>Dikarya</taxon>
        <taxon>Ascomycota</taxon>
        <taxon>Saccharomycotina</taxon>
        <taxon>Pichiomycetes</taxon>
        <taxon>Pichiales</taxon>
        <taxon>Pichiaceae</taxon>
        <taxon>Ogataea</taxon>
    </lineage>
</organism>
<dbReference type="GO" id="GO:0005524">
    <property type="term" value="F:ATP binding"/>
    <property type="evidence" value="ECO:0007669"/>
    <property type="project" value="UniProtKB-UniRule"/>
</dbReference>
<feature type="compositionally biased region" description="Low complexity" evidence="13">
    <location>
        <begin position="210"/>
        <end position="221"/>
    </location>
</feature>
<evidence type="ECO:0000259" key="14">
    <source>
        <dbReference type="PROSITE" id="PS00486"/>
    </source>
</evidence>
<evidence type="ECO:0000256" key="13">
    <source>
        <dbReference type="SAM" id="MobiDB-lite"/>
    </source>
</evidence>
<dbReference type="FunFam" id="1.10.1420.10:FF:000019">
    <property type="entry name" value="DNA mismatch repair protein"/>
    <property type="match status" value="1"/>
</dbReference>
<dbReference type="InterPro" id="IPR045076">
    <property type="entry name" value="MutS"/>
</dbReference>
<dbReference type="Pfam" id="PF05192">
    <property type="entry name" value="MutS_III"/>
    <property type="match status" value="1"/>
</dbReference>
<evidence type="ECO:0000313" key="15">
    <source>
        <dbReference type="EMBL" id="KAH3663280.1"/>
    </source>
</evidence>
<dbReference type="OrthoDB" id="10252754at2759"/>
<feature type="compositionally biased region" description="Basic and acidic residues" evidence="13">
    <location>
        <begin position="68"/>
        <end position="87"/>
    </location>
</feature>
<comment type="caution">
    <text evidence="15">The sequence shown here is derived from an EMBL/GenBank/DDBJ whole genome shotgun (WGS) entry which is preliminary data.</text>
</comment>
<evidence type="ECO:0000256" key="1">
    <source>
        <dbReference type="ARBA" id="ARBA00004123"/>
    </source>
</evidence>
<dbReference type="InterPro" id="IPR027417">
    <property type="entry name" value="P-loop_NTPase"/>
</dbReference>
<feature type="compositionally biased region" description="Polar residues" evidence="13">
    <location>
        <begin position="107"/>
        <end position="124"/>
    </location>
</feature>
<comment type="subunit">
    <text evidence="10">Heterodimer consisting of MSH2-MSH3 (MutS beta). Forms a ternary complex with MutL alpha (MLH1-PMS1).</text>
</comment>
<dbReference type="InterPro" id="IPR036678">
    <property type="entry name" value="MutS_con_dom_sf"/>
</dbReference>
<keyword evidence="7 11" id="KW-0234">DNA repair</keyword>
<evidence type="ECO:0000256" key="3">
    <source>
        <dbReference type="ARBA" id="ARBA00022741"/>
    </source>
</evidence>
<dbReference type="Gene3D" id="1.10.1420.10">
    <property type="match status" value="2"/>
</dbReference>
<gene>
    <name evidence="15" type="ORF">OGATHE_004856</name>
</gene>
<evidence type="ECO:0000256" key="6">
    <source>
        <dbReference type="ARBA" id="ARBA00023125"/>
    </source>
</evidence>
<dbReference type="GO" id="GO:0006298">
    <property type="term" value="P:mismatch repair"/>
    <property type="evidence" value="ECO:0007669"/>
    <property type="project" value="InterPro"/>
</dbReference>
<dbReference type="Pfam" id="PF00488">
    <property type="entry name" value="MutS_V"/>
    <property type="match status" value="1"/>
</dbReference>
<dbReference type="PANTHER" id="PTHR11361">
    <property type="entry name" value="DNA MISMATCH REPAIR PROTEIN MUTS FAMILY MEMBER"/>
    <property type="match status" value="1"/>
</dbReference>
<dbReference type="EMBL" id="JAEUBD010001266">
    <property type="protein sequence ID" value="KAH3663280.1"/>
    <property type="molecule type" value="Genomic_DNA"/>
</dbReference>
<dbReference type="InterPro" id="IPR007696">
    <property type="entry name" value="DNA_mismatch_repair_MutS_core"/>
</dbReference>
<dbReference type="Pfam" id="PF01624">
    <property type="entry name" value="MutS_I"/>
    <property type="match status" value="1"/>
</dbReference>
<dbReference type="Gene3D" id="3.40.1170.10">
    <property type="entry name" value="DNA repair protein MutS, domain I"/>
    <property type="match status" value="1"/>
</dbReference>
<evidence type="ECO:0000256" key="7">
    <source>
        <dbReference type="ARBA" id="ARBA00023204"/>
    </source>
</evidence>
<dbReference type="InterPro" id="IPR007695">
    <property type="entry name" value="DNA_mismatch_repair_MutS-lik_N"/>
</dbReference>
<feature type="compositionally biased region" description="Acidic residues" evidence="13">
    <location>
        <begin position="175"/>
        <end position="204"/>
    </location>
</feature>
<dbReference type="InterPro" id="IPR016151">
    <property type="entry name" value="DNA_mismatch_repair_MutS_N"/>
</dbReference>
<evidence type="ECO:0000256" key="12">
    <source>
        <dbReference type="RuleBase" id="RU003756"/>
    </source>
</evidence>
<feature type="region of interest" description="Disordered" evidence="13">
    <location>
        <begin position="1"/>
        <end position="224"/>
    </location>
</feature>
<keyword evidence="4 11" id="KW-0227">DNA damage</keyword>
<evidence type="ECO:0000256" key="10">
    <source>
        <dbReference type="ARBA" id="ARBA00025902"/>
    </source>
</evidence>
<evidence type="ECO:0000256" key="4">
    <source>
        <dbReference type="ARBA" id="ARBA00022763"/>
    </source>
</evidence>
<dbReference type="PROSITE" id="PS00486">
    <property type="entry name" value="DNA_MISMATCH_REPAIR_2"/>
    <property type="match status" value="1"/>
</dbReference>
<dbReference type="AlphaFoldDB" id="A0A9P8P193"/>
<keyword evidence="6 11" id="KW-0238">DNA-binding</keyword>
<keyword evidence="8" id="KW-0539">Nucleus</keyword>
<dbReference type="PIRSF" id="PIRSF037677">
    <property type="entry name" value="DNA_mis_repair_Msh6"/>
    <property type="match status" value="1"/>
</dbReference>
<dbReference type="Proteomes" id="UP000788993">
    <property type="component" value="Unassembled WGS sequence"/>
</dbReference>